<feature type="transmembrane region" description="Helical" evidence="6">
    <location>
        <begin position="12"/>
        <end position="33"/>
    </location>
</feature>
<keyword evidence="5 6" id="KW-0472">Membrane</keyword>
<name>A0AA97JHQ4_EUBMA</name>
<gene>
    <name evidence="8" type="primary">TM4SF4</name>
</gene>
<comment type="similarity">
    <text evidence="2">Belongs to the L6 tetraspanin family.</text>
</comment>
<evidence type="ECO:0000256" key="1">
    <source>
        <dbReference type="ARBA" id="ARBA00004141"/>
    </source>
</evidence>
<keyword evidence="4 6" id="KW-1133">Transmembrane helix</keyword>
<protein>
    <submittedName>
        <fullName evidence="8">Transmembrane 4 L6 family member 4</fullName>
    </submittedName>
</protein>
<evidence type="ECO:0000256" key="2">
    <source>
        <dbReference type="ARBA" id="ARBA00006193"/>
    </source>
</evidence>
<dbReference type="KEGG" id="emc:129331850"/>
<keyword evidence="7" id="KW-1185">Reference proteome</keyword>
<feature type="transmembrane region" description="Helical" evidence="6">
    <location>
        <begin position="86"/>
        <end position="107"/>
    </location>
</feature>
<dbReference type="PANTHER" id="PTHR14198:SF15">
    <property type="entry name" value="TRANSMEMBRANE 4 L6 FAMILY MEMBER 4"/>
    <property type="match status" value="1"/>
</dbReference>
<keyword evidence="3 6" id="KW-0812">Transmembrane</keyword>
<sequence length="201" mass="21359">MCCGGCAKCLGVTLIPLAVLCALANILLFFPGGKYETSDHISDEVWYFGGILGSGVLMVFPILVFMGLKNNDCCGCCGNESCGKRFAMFTSIIFAAVGVLGSGYSFVLSAVAMNKGPKCLTRNNEWTYPFENGNYLGNHSYWSDCEYPESIVPWNLTLFSLLLIMSGAQMVLCAIQAVNGLFGTLCGDCKCCGCCGGDGAV</sequence>
<evidence type="ECO:0000256" key="3">
    <source>
        <dbReference type="ARBA" id="ARBA00022692"/>
    </source>
</evidence>
<proteinExistence type="inferred from homology"/>
<dbReference type="GeneID" id="129331850"/>
<dbReference type="RefSeq" id="XP_054838418.1">
    <property type="nucleotide sequence ID" value="XM_054982443.1"/>
</dbReference>
<comment type="subcellular location">
    <subcellularLocation>
        <location evidence="1">Membrane</location>
        <topology evidence="1">Multi-pass membrane protein</topology>
    </subcellularLocation>
</comment>
<feature type="transmembrane region" description="Helical" evidence="6">
    <location>
        <begin position="156"/>
        <end position="175"/>
    </location>
</feature>
<dbReference type="GO" id="GO:0016020">
    <property type="term" value="C:membrane"/>
    <property type="evidence" value="ECO:0007669"/>
    <property type="project" value="UniProtKB-SubCell"/>
</dbReference>
<evidence type="ECO:0000256" key="5">
    <source>
        <dbReference type="ARBA" id="ARBA00023136"/>
    </source>
</evidence>
<evidence type="ECO:0000256" key="6">
    <source>
        <dbReference type="SAM" id="Phobius"/>
    </source>
</evidence>
<dbReference type="CTD" id="7104"/>
<dbReference type="AlphaFoldDB" id="A0AA97JHQ4"/>
<organism evidence="7 8">
    <name type="scientific">Eublepharis macularius</name>
    <name type="common">Leopard gecko</name>
    <name type="synonym">Cyrtodactylus macularius</name>
    <dbReference type="NCBI Taxonomy" id="481883"/>
    <lineage>
        <taxon>Eukaryota</taxon>
        <taxon>Metazoa</taxon>
        <taxon>Chordata</taxon>
        <taxon>Craniata</taxon>
        <taxon>Vertebrata</taxon>
        <taxon>Euteleostomi</taxon>
        <taxon>Lepidosauria</taxon>
        <taxon>Squamata</taxon>
        <taxon>Bifurcata</taxon>
        <taxon>Gekkota</taxon>
        <taxon>Eublepharidae</taxon>
        <taxon>Eublepharinae</taxon>
        <taxon>Eublepharis</taxon>
    </lineage>
</organism>
<accession>A0AA97JHQ4</accession>
<dbReference type="Proteomes" id="UP001190640">
    <property type="component" value="Chromosome 6"/>
</dbReference>
<evidence type="ECO:0000256" key="4">
    <source>
        <dbReference type="ARBA" id="ARBA00022989"/>
    </source>
</evidence>
<dbReference type="PANTHER" id="PTHR14198">
    <property type="entry name" value="TRANSMEMBRANE 4 L6 FAMILY MEMBER 1-RELATED"/>
    <property type="match status" value="1"/>
</dbReference>
<evidence type="ECO:0000313" key="7">
    <source>
        <dbReference type="Proteomes" id="UP001190640"/>
    </source>
</evidence>
<reference evidence="8" key="1">
    <citation type="submission" date="2025-08" db="UniProtKB">
        <authorList>
            <consortium name="RefSeq"/>
        </authorList>
    </citation>
    <scope>IDENTIFICATION</scope>
    <source>
        <tissue evidence="8">Blood</tissue>
    </source>
</reference>
<dbReference type="InterPro" id="IPR008661">
    <property type="entry name" value="L6_membrane"/>
</dbReference>
<evidence type="ECO:0000313" key="8">
    <source>
        <dbReference type="RefSeq" id="XP_054838418.1"/>
    </source>
</evidence>
<dbReference type="Pfam" id="PF05805">
    <property type="entry name" value="L6_membrane"/>
    <property type="match status" value="1"/>
</dbReference>
<feature type="transmembrane region" description="Helical" evidence="6">
    <location>
        <begin position="45"/>
        <end position="65"/>
    </location>
</feature>